<dbReference type="PANTHER" id="PTHR46228">
    <property type="entry name" value="KELCH DOMAIN-CONTAINING PROTEIN"/>
    <property type="match status" value="1"/>
</dbReference>
<evidence type="ECO:0000256" key="1">
    <source>
        <dbReference type="ARBA" id="ARBA00022441"/>
    </source>
</evidence>
<keyword evidence="1" id="KW-0880">Kelch repeat</keyword>
<gene>
    <name evidence="4 5" type="primary">LOC118422240</name>
</gene>
<dbReference type="GeneID" id="118422240"/>
<dbReference type="PANTHER" id="PTHR46228:SF2">
    <property type="entry name" value="KELCH REPEAT PROTEIN (AFU_ORTHOLOGUE AFUA_4G14350)"/>
    <property type="match status" value="1"/>
</dbReference>
<dbReference type="Gene3D" id="2.120.10.80">
    <property type="entry name" value="Kelch-type beta propeller"/>
    <property type="match status" value="2"/>
</dbReference>
<dbReference type="OrthoDB" id="10251809at2759"/>
<name>A0A9J7LN56_BRAFL</name>
<evidence type="ECO:0000313" key="4">
    <source>
        <dbReference type="RefSeq" id="XP_035685654.1"/>
    </source>
</evidence>
<reference evidence="3" key="1">
    <citation type="journal article" date="2020" name="Nat. Ecol. Evol.">
        <title>Deeply conserved synteny resolves early events in vertebrate evolution.</title>
        <authorList>
            <person name="Simakov O."/>
            <person name="Marletaz F."/>
            <person name="Yue J.X."/>
            <person name="O'Connell B."/>
            <person name="Jenkins J."/>
            <person name="Brandt A."/>
            <person name="Calef R."/>
            <person name="Tung C.H."/>
            <person name="Huang T.K."/>
            <person name="Schmutz J."/>
            <person name="Satoh N."/>
            <person name="Yu J.K."/>
            <person name="Putnam N.H."/>
            <person name="Green R.E."/>
            <person name="Rokhsar D.S."/>
        </authorList>
    </citation>
    <scope>NUCLEOTIDE SEQUENCE [LARGE SCALE GENOMIC DNA]</scope>
    <source>
        <strain evidence="3">S238N-H82</strain>
    </source>
</reference>
<evidence type="ECO:0000313" key="3">
    <source>
        <dbReference type="Proteomes" id="UP000001554"/>
    </source>
</evidence>
<sequence>MMEGAMAAEQAPCLPRERSGHVAVIWGTRMFVWGGYVDEDPQEGADWDRYLPTEELWIYDTETQTWTKEMTSGQYPPAMSGSCSALLGGFMYIFGGHYDMANSNKLFRLNLRTLEWQGVEGKGIPPSQRDKLGCWVYERKLIYFGGYGFRPQSPLRGQFEPDEAVGLGLRGWNNHLCVFDTVAEEWYQPETTGEVPVPRAAHACARIDNRGYLFGGRYLETRMNDLHCINLDTWEWSGRITVPGGLPLGRSWHSLTPISTNQLFLYGGFTTQCQPLSDGWVLDTNTHEWMNLDYLATDKPRLWHTGCSTLEGEVFVFGGCSTNLLQPMPTVHCNDILVFSVMPRSLQRICLDTIVHHKDVLAPLCSMLPRELRLRLERRLGIPLTNPAPEQVQHRKCEGVGA</sequence>
<dbReference type="Pfam" id="PF24681">
    <property type="entry name" value="Kelch_KLHDC2_KLHL20_DRC7"/>
    <property type="match status" value="1"/>
</dbReference>
<dbReference type="RefSeq" id="XP_035685654.1">
    <property type="nucleotide sequence ID" value="XM_035829761.1"/>
</dbReference>
<dbReference type="AlphaFoldDB" id="A0A9J7LN56"/>
<keyword evidence="3" id="KW-1185">Reference proteome</keyword>
<organism evidence="3 5">
    <name type="scientific">Branchiostoma floridae</name>
    <name type="common">Florida lancelet</name>
    <name type="synonym">Amphioxus</name>
    <dbReference type="NCBI Taxonomy" id="7739"/>
    <lineage>
        <taxon>Eukaryota</taxon>
        <taxon>Metazoa</taxon>
        <taxon>Chordata</taxon>
        <taxon>Cephalochordata</taxon>
        <taxon>Leptocardii</taxon>
        <taxon>Amphioxiformes</taxon>
        <taxon>Branchiostomatidae</taxon>
        <taxon>Branchiostoma</taxon>
    </lineage>
</organism>
<dbReference type="RefSeq" id="XP_035685662.1">
    <property type="nucleotide sequence ID" value="XM_035829769.1"/>
</dbReference>
<protein>
    <submittedName>
        <fullName evidence="4 5">Kelch domain-containing protein 2-like</fullName>
    </submittedName>
</protein>
<accession>A0A9J7LN56</accession>
<reference evidence="4 5" key="2">
    <citation type="submission" date="2025-04" db="UniProtKB">
        <authorList>
            <consortium name="RefSeq"/>
        </authorList>
    </citation>
    <scope>IDENTIFICATION</scope>
    <source>
        <strain evidence="4 5">S238N-H82</strain>
        <tissue evidence="4 5">Testes</tissue>
    </source>
</reference>
<keyword evidence="2" id="KW-0677">Repeat</keyword>
<dbReference type="InterPro" id="IPR015915">
    <property type="entry name" value="Kelch-typ_b-propeller"/>
</dbReference>
<evidence type="ECO:0000256" key="2">
    <source>
        <dbReference type="ARBA" id="ARBA00022737"/>
    </source>
</evidence>
<evidence type="ECO:0000313" key="5">
    <source>
        <dbReference type="RefSeq" id="XP_035685662.1"/>
    </source>
</evidence>
<dbReference type="Proteomes" id="UP000001554">
    <property type="component" value="Chromosome 1"/>
</dbReference>
<dbReference type="OMA" id="MGKLLQF"/>
<dbReference type="SUPFAM" id="SSF117281">
    <property type="entry name" value="Kelch motif"/>
    <property type="match status" value="2"/>
</dbReference>
<proteinExistence type="predicted"/>
<dbReference type="KEGG" id="bfo:118422240"/>